<proteinExistence type="predicted"/>
<feature type="compositionally biased region" description="Basic and acidic residues" evidence="1">
    <location>
        <begin position="461"/>
        <end position="482"/>
    </location>
</feature>
<dbReference type="Gene3D" id="1.10.510.10">
    <property type="entry name" value="Transferase(Phosphotransferase) domain 1"/>
    <property type="match status" value="1"/>
</dbReference>
<dbReference type="InterPro" id="IPR011009">
    <property type="entry name" value="Kinase-like_dom_sf"/>
</dbReference>
<evidence type="ECO:0000313" key="4">
    <source>
        <dbReference type="EMBL" id="MCC9641365.1"/>
    </source>
</evidence>
<keyword evidence="4" id="KW-0418">Kinase</keyword>
<feature type="compositionally biased region" description="Basic and acidic residues" evidence="1">
    <location>
        <begin position="441"/>
        <end position="452"/>
    </location>
</feature>
<keyword evidence="2" id="KW-0812">Transmembrane</keyword>
<evidence type="ECO:0000256" key="2">
    <source>
        <dbReference type="SAM" id="Phobius"/>
    </source>
</evidence>
<evidence type="ECO:0000256" key="1">
    <source>
        <dbReference type="SAM" id="MobiDB-lite"/>
    </source>
</evidence>
<feature type="compositionally biased region" description="Low complexity" evidence="1">
    <location>
        <begin position="424"/>
        <end position="437"/>
    </location>
</feature>
<dbReference type="Proteomes" id="UP001430306">
    <property type="component" value="Unassembled WGS sequence"/>
</dbReference>
<keyword evidence="4" id="KW-0723">Serine/threonine-protein kinase</keyword>
<dbReference type="EMBL" id="JAJKFW010000006">
    <property type="protein sequence ID" value="MCC9641365.1"/>
    <property type="molecule type" value="Genomic_DNA"/>
</dbReference>
<feature type="compositionally biased region" description="Polar residues" evidence="1">
    <location>
        <begin position="402"/>
        <end position="417"/>
    </location>
</feature>
<accession>A0ABS8NCT1</accession>
<sequence>MPLQLVDFWKRMVQSGLADTSKPPVWAAEYADDHAGEPPADVGELAKWLVQTGRGHKYPITEILQYSSWESEYPSTPILRIAPLTLIADDLTCPFPFRDWQSVEREPVGDQEAPTTGVLRQLDPSKLSADAAARLRSHATVSEESLQSLEILPLRNGPLGQPVVSRRDFAGVLSVLPPGKALSLRSKPRTVARTVEILRPLCQALSALHAAGLVHGELGFDRIWMDASKRWTLLRNPFAGLPSFLSETATLSGTRWLQQSDDAQQFWSPEHLRGGENHVAAVADDIYAMGCLGYALRYGRHAFESTSRERLPSELTDAVSQGASGDPLCRVLAAALASDPSARFATVEQLINALEVASKATPVQATPAIKSDPVAMQKKVIAETKSVAAKQSPESAGEKKTTQPTKQASSTTPATTRESAKPNATAASASTSAGSSGPTKIADKKIADKKIANEAAPSGETKPKSESNTEPKAKPDSSRVEQPKPASQPVALNEETTSDDAKKLGGTSPPTPEPEPTTLPSPVEDVSVKGASDKEAAIKDASVEPSAVERSPQTAEPETPESNDSPQQVSPAVVPARRRRKRKNQKAWYAIYALCLPVLMLVIALAVRDKNPPPVAKRIRPPAPQFIPRVSSDTDKPKPVQPTPRPSRPQPTGIQVVDNDQMLWAPPDLSGGDGQVNRATALLPPGPAAVVTIDWTQLQRLGLMELFEPETKAWMETLNQWSGVAEQSISHVALAWFPGAEGVPEVAAAIRLKDPKSLEELLETWEASAARSKEGHTIYAGDDLDALAYFAMTQGRVATAADDMVDAFAVGSIERIGEVAELEGSPVVLPRLLEELWQSARPNDAIAFLTQPNFLVSDARKWMEATSPTLIPWIRQNLLADCGGVLVRLASAEPDANSTKTPTASYVEVRLAAAPGIDPSKLADPLRAQLSNAPRWAEDFLVTRDIDASWRLLAARLPSMWAFAEENVRTGRSDRKIIWNAYLPPRALPQLTLATLLASNTTSVESTGTAMAGDQTKLTVAQMLDRRMSVSFDQESLQFAVDTIVDEFNGDLPAGNQLPPITIIGGDLQKMGITQNQQIRDFSKSDVPLRRVLTDLVLGANPDRTATGPADLKQALVWVVRSDESEILITTREASKGNYELPEEFVPQPSP</sequence>
<evidence type="ECO:0000259" key="3">
    <source>
        <dbReference type="PROSITE" id="PS50011"/>
    </source>
</evidence>
<comment type="caution">
    <text evidence="4">The sequence shown here is derived from an EMBL/GenBank/DDBJ whole genome shotgun (WGS) entry which is preliminary data.</text>
</comment>
<keyword evidence="4" id="KW-0808">Transferase</keyword>
<feature type="compositionally biased region" description="Pro residues" evidence="1">
    <location>
        <begin position="639"/>
        <end position="649"/>
    </location>
</feature>
<dbReference type="RefSeq" id="WP_230271443.1">
    <property type="nucleotide sequence ID" value="NZ_JAJKFW010000006.1"/>
</dbReference>
<keyword evidence="2" id="KW-0472">Membrane</keyword>
<feature type="transmembrane region" description="Helical" evidence="2">
    <location>
        <begin position="587"/>
        <end position="607"/>
    </location>
</feature>
<dbReference type="PROSITE" id="PS50011">
    <property type="entry name" value="PROTEIN_KINASE_DOM"/>
    <property type="match status" value="1"/>
</dbReference>
<dbReference type="SUPFAM" id="SSF56112">
    <property type="entry name" value="Protein kinase-like (PK-like)"/>
    <property type="match status" value="1"/>
</dbReference>
<gene>
    <name evidence="4" type="ORF">LOC71_03695</name>
</gene>
<protein>
    <submittedName>
        <fullName evidence="4">Serine/threonine protein kinase</fullName>
    </submittedName>
</protein>
<feature type="region of interest" description="Disordered" evidence="1">
    <location>
        <begin position="612"/>
        <end position="654"/>
    </location>
</feature>
<feature type="compositionally biased region" description="Pro residues" evidence="1">
    <location>
        <begin position="509"/>
        <end position="519"/>
    </location>
</feature>
<evidence type="ECO:0000313" key="5">
    <source>
        <dbReference type="Proteomes" id="UP001430306"/>
    </source>
</evidence>
<name>A0ABS8NCT1_9BACT</name>
<feature type="region of interest" description="Disordered" evidence="1">
    <location>
        <begin position="385"/>
        <end position="580"/>
    </location>
</feature>
<dbReference type="InterPro" id="IPR000719">
    <property type="entry name" value="Prot_kinase_dom"/>
</dbReference>
<reference evidence="4" key="1">
    <citation type="submission" date="2021-11" db="EMBL/GenBank/DDBJ databases">
        <title>Genome sequence.</title>
        <authorList>
            <person name="Sun Q."/>
        </authorList>
    </citation>
    <scope>NUCLEOTIDE SEQUENCE</scope>
    <source>
        <strain evidence="4">JC740</strain>
    </source>
</reference>
<feature type="compositionally biased region" description="Basic and acidic residues" evidence="1">
    <location>
        <begin position="531"/>
        <end position="542"/>
    </location>
</feature>
<keyword evidence="2" id="KW-1133">Transmembrane helix</keyword>
<feature type="compositionally biased region" description="Polar residues" evidence="1">
    <location>
        <begin position="551"/>
        <end position="570"/>
    </location>
</feature>
<feature type="domain" description="Protein kinase" evidence="3">
    <location>
        <begin position="46"/>
        <end position="355"/>
    </location>
</feature>
<dbReference type="GO" id="GO:0004674">
    <property type="term" value="F:protein serine/threonine kinase activity"/>
    <property type="evidence" value="ECO:0007669"/>
    <property type="project" value="UniProtKB-KW"/>
</dbReference>
<keyword evidence="5" id="KW-1185">Reference proteome</keyword>
<organism evidence="4 5">
    <name type="scientific">Rhodopirellula halodulae</name>
    <dbReference type="NCBI Taxonomy" id="2894198"/>
    <lineage>
        <taxon>Bacteria</taxon>
        <taxon>Pseudomonadati</taxon>
        <taxon>Planctomycetota</taxon>
        <taxon>Planctomycetia</taxon>
        <taxon>Pirellulales</taxon>
        <taxon>Pirellulaceae</taxon>
        <taxon>Rhodopirellula</taxon>
    </lineage>
</organism>